<keyword evidence="6 11" id="KW-0418">Kinase</keyword>
<gene>
    <name evidence="11" type="ORF">ASUIS_1275</name>
</gene>
<dbReference type="CDD" id="cd06225">
    <property type="entry name" value="HAMP"/>
    <property type="match status" value="1"/>
</dbReference>
<dbReference type="SUPFAM" id="SSF55874">
    <property type="entry name" value="ATPase domain of HSP90 chaperone/DNA topoisomerase II/histidine kinase"/>
    <property type="match status" value="1"/>
</dbReference>
<evidence type="ECO:0000256" key="6">
    <source>
        <dbReference type="ARBA" id="ARBA00022777"/>
    </source>
</evidence>
<feature type="domain" description="HAMP" evidence="10">
    <location>
        <begin position="222"/>
        <end position="274"/>
    </location>
</feature>
<dbReference type="InterPro" id="IPR005467">
    <property type="entry name" value="His_kinase_dom"/>
</dbReference>
<evidence type="ECO:0000259" key="9">
    <source>
        <dbReference type="PROSITE" id="PS50109"/>
    </source>
</evidence>
<dbReference type="Proteomes" id="UP000263040">
    <property type="component" value="Chromosome"/>
</dbReference>
<dbReference type="Gene3D" id="1.10.287.130">
    <property type="match status" value="1"/>
</dbReference>
<evidence type="ECO:0000256" key="4">
    <source>
        <dbReference type="ARBA" id="ARBA00022553"/>
    </source>
</evidence>
<sequence>MKKILKNPNIFYLLEELVINWLINKKDSIFFQINLFFIFIFLVINVLIIAQFLIDNKAYNVIQEKRYFDGFKIVFDSRRLDKNDDEINNLLQALDLKIGTINLAELKKYMEEKDSDDNDAIHIYLFKGQKYINVRPPNLFNKLKELNHSFGREDFMRPPPPPDFIPNTMFPPLSRDFFEHDLNKIENIVLLDTADEKESKYFWVIVLFTIDILLIWFLLFSRKKLKPLFLLKENMIKLSNGDLSIKTKTNGKDEISQVANEFENAVKQLRQLRDSRDLFLRNIMHELKTPITKGKLVSDMYEDSERKHILIRVFQRLEYLLSEFAKIEELTSGKISLEKDNYHAIDLIEQAFDILLLDSNKIDIDYDKDLFLNVDFELFSIALKNLIDNAISYNTNGNPQIFIGEDFIKIVNKGEKLKKDINEYYKPFNHEYEDSSVGLGLGLYVSNNIIKIHNFKLEYEYIDNYHNFVIKLN</sequence>
<keyword evidence="5" id="KW-0808">Transferase</keyword>
<dbReference type="Pfam" id="PF00672">
    <property type="entry name" value="HAMP"/>
    <property type="match status" value="1"/>
</dbReference>
<comment type="catalytic activity">
    <reaction evidence="1">
        <text>ATP + protein L-histidine = ADP + protein N-phospho-L-histidine.</text>
        <dbReference type="EC" id="2.7.13.3"/>
    </reaction>
</comment>
<evidence type="ECO:0000259" key="10">
    <source>
        <dbReference type="PROSITE" id="PS50885"/>
    </source>
</evidence>
<dbReference type="InterPro" id="IPR050398">
    <property type="entry name" value="HssS/ArlS-like"/>
</dbReference>
<accession>A0AAD0WQG7</accession>
<feature type="transmembrane region" description="Helical" evidence="8">
    <location>
        <begin position="201"/>
        <end position="220"/>
    </location>
</feature>
<dbReference type="AlphaFoldDB" id="A0AAD0WQG7"/>
<proteinExistence type="predicted"/>
<evidence type="ECO:0000256" key="1">
    <source>
        <dbReference type="ARBA" id="ARBA00000085"/>
    </source>
</evidence>
<comment type="subcellular location">
    <subcellularLocation>
        <location evidence="2">Membrane</location>
        <topology evidence="2">Multi-pass membrane protein</topology>
    </subcellularLocation>
</comment>
<dbReference type="InterPro" id="IPR003660">
    <property type="entry name" value="HAMP_dom"/>
</dbReference>
<dbReference type="PANTHER" id="PTHR45528">
    <property type="entry name" value="SENSOR HISTIDINE KINASE CPXA"/>
    <property type="match status" value="1"/>
</dbReference>
<dbReference type="EC" id="2.7.13.3" evidence="3"/>
<keyword evidence="7 8" id="KW-0472">Membrane</keyword>
<dbReference type="PROSITE" id="PS50109">
    <property type="entry name" value="HIS_KIN"/>
    <property type="match status" value="1"/>
</dbReference>
<evidence type="ECO:0000256" key="3">
    <source>
        <dbReference type="ARBA" id="ARBA00012438"/>
    </source>
</evidence>
<dbReference type="KEGG" id="asui:ASUIS_1275"/>
<dbReference type="PANTHER" id="PTHR45528:SF12">
    <property type="entry name" value="SENSOR HISTIDINE KINASE ARSS"/>
    <property type="match status" value="1"/>
</dbReference>
<evidence type="ECO:0000256" key="5">
    <source>
        <dbReference type="ARBA" id="ARBA00022679"/>
    </source>
</evidence>
<protein>
    <recommendedName>
        <fullName evidence="3">histidine kinase</fullName>
        <ecNumber evidence="3">2.7.13.3</ecNumber>
    </recommendedName>
</protein>
<name>A0AAD0WQG7_9BACT</name>
<evidence type="ECO:0000313" key="12">
    <source>
        <dbReference type="Proteomes" id="UP000263040"/>
    </source>
</evidence>
<dbReference type="InterPro" id="IPR036890">
    <property type="entry name" value="HATPase_C_sf"/>
</dbReference>
<keyword evidence="12" id="KW-1185">Reference proteome</keyword>
<evidence type="ECO:0000256" key="8">
    <source>
        <dbReference type="SAM" id="Phobius"/>
    </source>
</evidence>
<dbReference type="SUPFAM" id="SSF158472">
    <property type="entry name" value="HAMP domain-like"/>
    <property type="match status" value="1"/>
</dbReference>
<feature type="domain" description="Histidine kinase" evidence="9">
    <location>
        <begin position="282"/>
        <end position="473"/>
    </location>
</feature>
<evidence type="ECO:0000256" key="7">
    <source>
        <dbReference type="ARBA" id="ARBA00023136"/>
    </source>
</evidence>
<evidence type="ECO:0000313" key="11">
    <source>
        <dbReference type="EMBL" id="AXX89760.1"/>
    </source>
</evidence>
<evidence type="ECO:0000256" key="2">
    <source>
        <dbReference type="ARBA" id="ARBA00004141"/>
    </source>
</evidence>
<organism evidence="11 12">
    <name type="scientific">Arcobacter suis CECT 7833</name>
    <dbReference type="NCBI Taxonomy" id="663365"/>
    <lineage>
        <taxon>Bacteria</taxon>
        <taxon>Pseudomonadati</taxon>
        <taxon>Campylobacterota</taxon>
        <taxon>Epsilonproteobacteria</taxon>
        <taxon>Campylobacterales</taxon>
        <taxon>Arcobacteraceae</taxon>
        <taxon>Arcobacter</taxon>
    </lineage>
</organism>
<dbReference type="SUPFAM" id="SSF47384">
    <property type="entry name" value="Homodimeric domain of signal transducing histidine kinase"/>
    <property type="match status" value="1"/>
</dbReference>
<dbReference type="Gene3D" id="3.30.565.10">
    <property type="entry name" value="Histidine kinase-like ATPase, C-terminal domain"/>
    <property type="match status" value="1"/>
</dbReference>
<dbReference type="InterPro" id="IPR036097">
    <property type="entry name" value="HisK_dim/P_sf"/>
</dbReference>
<dbReference type="EMBL" id="CP032100">
    <property type="protein sequence ID" value="AXX89760.1"/>
    <property type="molecule type" value="Genomic_DNA"/>
</dbReference>
<dbReference type="NCBIfam" id="NF038389">
    <property type="entry name" value="ArsS_fam_HK"/>
    <property type="match status" value="1"/>
</dbReference>
<dbReference type="GO" id="GO:0000155">
    <property type="term" value="F:phosphorelay sensor kinase activity"/>
    <property type="evidence" value="ECO:0007669"/>
    <property type="project" value="InterPro"/>
</dbReference>
<keyword evidence="8" id="KW-1133">Transmembrane helix</keyword>
<keyword evidence="8" id="KW-0812">Transmembrane</keyword>
<feature type="transmembrane region" description="Helical" evidence="8">
    <location>
        <begin position="33"/>
        <end position="54"/>
    </location>
</feature>
<dbReference type="InterPro" id="IPR047994">
    <property type="entry name" value="ArsS-like"/>
</dbReference>
<reference evidence="11 12" key="1">
    <citation type="submission" date="2018-08" db="EMBL/GenBank/DDBJ databases">
        <title>Complete genome of the Arcobacter suis type strain LMG 26152.</title>
        <authorList>
            <person name="Miller W.G."/>
            <person name="Yee E."/>
            <person name="Bono J.L."/>
        </authorList>
    </citation>
    <scope>NUCLEOTIDE SEQUENCE [LARGE SCALE GENOMIC DNA]</scope>
    <source>
        <strain evidence="11 12">CECT 7833</strain>
    </source>
</reference>
<dbReference type="PROSITE" id="PS50885">
    <property type="entry name" value="HAMP"/>
    <property type="match status" value="1"/>
</dbReference>
<dbReference type="GO" id="GO:0016020">
    <property type="term" value="C:membrane"/>
    <property type="evidence" value="ECO:0007669"/>
    <property type="project" value="UniProtKB-SubCell"/>
</dbReference>
<keyword evidence="4" id="KW-0597">Phosphoprotein</keyword>